<protein>
    <submittedName>
        <fullName evidence="2">Uncharacterized protein</fullName>
    </submittedName>
</protein>
<dbReference type="EMBL" id="LNZH02000184">
    <property type="protein sequence ID" value="OCB88121.1"/>
    <property type="molecule type" value="Genomic_DNA"/>
</dbReference>
<dbReference type="AlphaFoldDB" id="A0A9Q5HY20"/>
<comment type="caution">
    <text evidence="2">The sequence shown here is derived from an EMBL/GenBank/DDBJ whole genome shotgun (WGS) entry which is preliminary data.</text>
</comment>
<reference evidence="2" key="1">
    <citation type="submission" date="2016-06" db="EMBL/GenBank/DDBJ databases">
        <title>Draft Genome sequence of the fungus Inonotus baumii.</title>
        <authorList>
            <person name="Zhu H."/>
            <person name="Lin W."/>
        </authorList>
    </citation>
    <scope>NUCLEOTIDE SEQUENCE</scope>
    <source>
        <strain evidence="2">821</strain>
    </source>
</reference>
<evidence type="ECO:0000313" key="3">
    <source>
        <dbReference type="Proteomes" id="UP000757232"/>
    </source>
</evidence>
<dbReference type="Proteomes" id="UP000757232">
    <property type="component" value="Unassembled WGS sequence"/>
</dbReference>
<feature type="region of interest" description="Disordered" evidence="1">
    <location>
        <begin position="79"/>
        <end position="109"/>
    </location>
</feature>
<proteinExistence type="predicted"/>
<sequence length="249" mass="28314">MLKPRLRVQLLEPQSKHRIALPAQFTALYRLFLRATSAAVLHHRTSMRTLRMLYRPTFEAAAGAMKKLEVLQSTEKMEGEKKAVEEVKEGEGSEKGLSEGSDKETKGGSKEIENLKGWLKAFDERMNNTLSFLLTSSKSRGLSNDVVKRLVFLSQSNYHWTAGRLLVSGRPREWDPQLDPKSPEYSTLPPSIYASNMAKTTEKRAKEAEFDAKCWGALGEVVQMAEARDALSLGRIRFKLRKFKNKKFY</sequence>
<name>A0A9Q5HY20_SANBA</name>
<keyword evidence="3" id="KW-1185">Reference proteome</keyword>
<dbReference type="OrthoDB" id="2770090at2759"/>
<accession>A0A9Q5HY20</accession>
<evidence type="ECO:0000256" key="1">
    <source>
        <dbReference type="SAM" id="MobiDB-lite"/>
    </source>
</evidence>
<gene>
    <name evidence="2" type="ORF">A7U60_g4749</name>
</gene>
<evidence type="ECO:0000313" key="2">
    <source>
        <dbReference type="EMBL" id="OCB88121.1"/>
    </source>
</evidence>
<organism evidence="2 3">
    <name type="scientific">Sanghuangporus baumii</name>
    <name type="common">Phellinus baumii</name>
    <dbReference type="NCBI Taxonomy" id="108892"/>
    <lineage>
        <taxon>Eukaryota</taxon>
        <taxon>Fungi</taxon>
        <taxon>Dikarya</taxon>
        <taxon>Basidiomycota</taxon>
        <taxon>Agaricomycotina</taxon>
        <taxon>Agaricomycetes</taxon>
        <taxon>Hymenochaetales</taxon>
        <taxon>Hymenochaetaceae</taxon>
        <taxon>Sanghuangporus</taxon>
    </lineage>
</organism>